<keyword evidence="1" id="KW-1133">Transmembrane helix</keyword>
<name>A0A1A9V586_GLOAU</name>
<sequence length="143" mass="16675">MLQDQLKGNDALLSPIYATYHKIQRIKIFELSRLTSNYMKYSFRTAKLRFNKIPSHAHNDTSKTKLYDNITFNDNFTIKFTETPCHAPRSPPKPDPNLLFIRVLFIIMSVLSTGFTRIFAAPYMYWNVRSNEVNDTLSPISHI</sequence>
<dbReference type="Proteomes" id="UP000078200">
    <property type="component" value="Unassembled WGS sequence"/>
</dbReference>
<evidence type="ECO:0000313" key="3">
    <source>
        <dbReference type="Proteomes" id="UP000078200"/>
    </source>
</evidence>
<evidence type="ECO:0000256" key="1">
    <source>
        <dbReference type="SAM" id="Phobius"/>
    </source>
</evidence>
<keyword evidence="1" id="KW-0472">Membrane</keyword>
<accession>A0A1A9V586</accession>
<dbReference type="AlphaFoldDB" id="A0A1A9V586"/>
<keyword evidence="1" id="KW-0812">Transmembrane</keyword>
<keyword evidence="3" id="KW-1185">Reference proteome</keyword>
<reference evidence="2" key="1">
    <citation type="submission" date="2020-05" db="UniProtKB">
        <authorList>
            <consortium name="EnsemblMetazoa"/>
        </authorList>
    </citation>
    <scope>IDENTIFICATION</scope>
    <source>
        <strain evidence="2">TTRI</strain>
    </source>
</reference>
<dbReference type="EnsemblMetazoa" id="GAUT026407-RA">
    <property type="protein sequence ID" value="GAUT026407-PA"/>
    <property type="gene ID" value="GAUT026407"/>
</dbReference>
<proteinExistence type="predicted"/>
<feature type="transmembrane region" description="Helical" evidence="1">
    <location>
        <begin position="99"/>
        <end position="120"/>
    </location>
</feature>
<evidence type="ECO:0000313" key="2">
    <source>
        <dbReference type="EnsemblMetazoa" id="GAUT026407-PA"/>
    </source>
</evidence>
<dbReference type="VEuPathDB" id="VectorBase:GAUT026407"/>
<organism evidence="2 3">
    <name type="scientific">Glossina austeni</name>
    <name type="common">Savannah tsetse fly</name>
    <dbReference type="NCBI Taxonomy" id="7395"/>
    <lineage>
        <taxon>Eukaryota</taxon>
        <taxon>Metazoa</taxon>
        <taxon>Ecdysozoa</taxon>
        <taxon>Arthropoda</taxon>
        <taxon>Hexapoda</taxon>
        <taxon>Insecta</taxon>
        <taxon>Pterygota</taxon>
        <taxon>Neoptera</taxon>
        <taxon>Endopterygota</taxon>
        <taxon>Diptera</taxon>
        <taxon>Brachycera</taxon>
        <taxon>Muscomorpha</taxon>
        <taxon>Hippoboscoidea</taxon>
        <taxon>Glossinidae</taxon>
        <taxon>Glossina</taxon>
    </lineage>
</organism>
<protein>
    <submittedName>
        <fullName evidence="2">Uncharacterized protein</fullName>
    </submittedName>
</protein>